<keyword evidence="2" id="KW-1185">Reference proteome</keyword>
<proteinExistence type="predicted"/>
<evidence type="ECO:0000313" key="1">
    <source>
        <dbReference type="EMBL" id="KAI8550310.1"/>
    </source>
</evidence>
<protein>
    <submittedName>
        <fullName evidence="1">Uncharacterized protein</fullName>
    </submittedName>
</protein>
<comment type="caution">
    <text evidence="1">The sequence shown here is derived from an EMBL/GenBank/DDBJ whole genome shotgun (WGS) entry which is preliminary data.</text>
</comment>
<gene>
    <name evidence="1" type="ORF">RHMOL_Rhmol06G0095200</name>
</gene>
<reference evidence="1" key="1">
    <citation type="submission" date="2022-02" db="EMBL/GenBank/DDBJ databases">
        <title>Plant Genome Project.</title>
        <authorList>
            <person name="Zhang R.-G."/>
        </authorList>
    </citation>
    <scope>NUCLEOTIDE SEQUENCE</scope>
    <source>
        <strain evidence="1">AT1</strain>
    </source>
</reference>
<organism evidence="1 2">
    <name type="scientific">Rhododendron molle</name>
    <name type="common">Chinese azalea</name>
    <name type="synonym">Azalea mollis</name>
    <dbReference type="NCBI Taxonomy" id="49168"/>
    <lineage>
        <taxon>Eukaryota</taxon>
        <taxon>Viridiplantae</taxon>
        <taxon>Streptophyta</taxon>
        <taxon>Embryophyta</taxon>
        <taxon>Tracheophyta</taxon>
        <taxon>Spermatophyta</taxon>
        <taxon>Magnoliopsida</taxon>
        <taxon>eudicotyledons</taxon>
        <taxon>Gunneridae</taxon>
        <taxon>Pentapetalae</taxon>
        <taxon>asterids</taxon>
        <taxon>Ericales</taxon>
        <taxon>Ericaceae</taxon>
        <taxon>Ericoideae</taxon>
        <taxon>Rhodoreae</taxon>
        <taxon>Rhododendron</taxon>
    </lineage>
</organism>
<dbReference type="Proteomes" id="UP001062846">
    <property type="component" value="Chromosome 6"/>
</dbReference>
<dbReference type="EMBL" id="CM046393">
    <property type="protein sequence ID" value="KAI8550310.1"/>
    <property type="molecule type" value="Genomic_DNA"/>
</dbReference>
<accession>A0ACC0NAL2</accession>
<name>A0ACC0NAL2_RHOML</name>
<sequence>MSSGQPSDNPVLIVIVNLSLYEHGLSTEHLLSPCWGIPPGKTQQQNEQPTAGPRPIEAYLQGRKQHKTNQLATRKQNIRNVPTSTQKLIDISPLDTTPRAYASTHIRRDLRTELQGRGTLLLKNSSIPLTPDMIDDCCQSMLENQISELLTLPMMHDPVNCLCEVKGRSTNFTFMQETLPHTHRIRTSKDQMRVKLGRPFAMRY</sequence>
<evidence type="ECO:0000313" key="2">
    <source>
        <dbReference type="Proteomes" id="UP001062846"/>
    </source>
</evidence>